<dbReference type="Proteomes" id="UP001291309">
    <property type="component" value="Unassembled WGS sequence"/>
</dbReference>
<name>A0ABU5GY42_9BACT</name>
<evidence type="ECO:0000313" key="2">
    <source>
        <dbReference type="Proteomes" id="UP001291309"/>
    </source>
</evidence>
<proteinExistence type="predicted"/>
<comment type="caution">
    <text evidence="1">The sequence shown here is derived from an EMBL/GenBank/DDBJ whole genome shotgun (WGS) entry which is preliminary data.</text>
</comment>
<evidence type="ECO:0000313" key="1">
    <source>
        <dbReference type="EMBL" id="MDY7225961.1"/>
    </source>
</evidence>
<dbReference type="InterPro" id="IPR011751">
    <property type="entry name" value="Mxa_paralog_2265"/>
</dbReference>
<reference evidence="1 2" key="1">
    <citation type="submission" date="2023-12" db="EMBL/GenBank/DDBJ databases">
        <title>the genome sequence of Hyalangium sp. s54d21.</title>
        <authorList>
            <person name="Zhang X."/>
        </authorList>
    </citation>
    <scope>NUCLEOTIDE SEQUENCE [LARGE SCALE GENOMIC DNA]</scope>
    <source>
        <strain evidence="2">s54d21</strain>
    </source>
</reference>
<sequence>MHVQSQATEMGAGLNTEAHLERNMALAMPDDTARGMFFNGALEVVRSLAGEEVARLCHQSTGERRKHVDFFRYPVASFLKLCLTAVRHVGPRLGGCEATLRWVGEQSSRDFLTSMAGKTVLVLAGGSVKRVLAQVPSSYRAAVSYGERTLVCDGQRGRMVIKHDFMPPAYHEGTLRGTLLAAGAKTIHVQGQSTGLLDSEYEFSWE</sequence>
<dbReference type="Pfam" id="PF09536">
    <property type="entry name" value="DUF2378"/>
    <property type="match status" value="1"/>
</dbReference>
<protein>
    <submittedName>
        <fullName evidence="1">DUF2378 family protein</fullName>
    </submittedName>
</protein>
<gene>
    <name evidence="1" type="ORF">SYV04_06185</name>
</gene>
<accession>A0ABU5GY42</accession>
<keyword evidence="2" id="KW-1185">Reference proteome</keyword>
<organism evidence="1 2">
    <name type="scientific">Hyalangium rubrum</name>
    <dbReference type="NCBI Taxonomy" id="3103134"/>
    <lineage>
        <taxon>Bacteria</taxon>
        <taxon>Pseudomonadati</taxon>
        <taxon>Myxococcota</taxon>
        <taxon>Myxococcia</taxon>
        <taxon>Myxococcales</taxon>
        <taxon>Cystobacterineae</taxon>
        <taxon>Archangiaceae</taxon>
        <taxon>Hyalangium</taxon>
    </lineage>
</organism>
<dbReference type="RefSeq" id="WP_321544683.1">
    <property type="nucleotide sequence ID" value="NZ_JAXIVS010000002.1"/>
</dbReference>
<dbReference type="EMBL" id="JAXIVS010000002">
    <property type="protein sequence ID" value="MDY7225961.1"/>
    <property type="molecule type" value="Genomic_DNA"/>
</dbReference>
<dbReference type="NCBIfam" id="TIGR02265">
    <property type="entry name" value="Mxa_TIGR02265"/>
    <property type="match status" value="1"/>
</dbReference>